<dbReference type="Proteomes" id="UP000295706">
    <property type="component" value="Unassembled WGS sequence"/>
</dbReference>
<evidence type="ECO:0000256" key="6">
    <source>
        <dbReference type="ARBA" id="ARBA00023235"/>
    </source>
</evidence>
<dbReference type="Gene3D" id="3.90.15.10">
    <property type="entry name" value="Topoisomerase I, Chain A, domain 3"/>
    <property type="match status" value="1"/>
</dbReference>
<protein>
    <recommendedName>
        <fullName evidence="3">DNA topoisomerase</fullName>
        <ecNumber evidence="3">5.6.2.1</ecNumber>
    </recommendedName>
</protein>
<dbReference type="OrthoDB" id="9778962at2"/>
<dbReference type="SUPFAM" id="SSF56349">
    <property type="entry name" value="DNA breaking-rejoining enzymes"/>
    <property type="match status" value="1"/>
</dbReference>
<dbReference type="EC" id="5.6.2.1" evidence="3"/>
<evidence type="ECO:0000256" key="4">
    <source>
        <dbReference type="ARBA" id="ARBA00023029"/>
    </source>
</evidence>
<dbReference type="InterPro" id="IPR013500">
    <property type="entry name" value="TopoI_cat_euk"/>
</dbReference>
<reference evidence="9 10" key="1">
    <citation type="submission" date="2019-02" db="EMBL/GenBank/DDBJ databases">
        <title>Arundinibacter roseus gen. nov., sp. nov., a new member of the family Cytophagaceae.</title>
        <authorList>
            <person name="Szuroczki S."/>
            <person name="Khayer B."/>
            <person name="Sproer C."/>
            <person name="Toumi M."/>
            <person name="Szabo A."/>
            <person name="Felfoldi T."/>
            <person name="Schumann P."/>
            <person name="Toth E."/>
        </authorList>
    </citation>
    <scope>NUCLEOTIDE SEQUENCE [LARGE SCALE GENOMIC DNA]</scope>
    <source>
        <strain evidence="9 10">DMA-k-7a</strain>
    </source>
</reference>
<dbReference type="EMBL" id="SMJU01000004">
    <property type="protein sequence ID" value="TDB66873.1"/>
    <property type="molecule type" value="Genomic_DNA"/>
</dbReference>
<dbReference type="PROSITE" id="PS52038">
    <property type="entry name" value="TOPO_IB_2"/>
    <property type="match status" value="1"/>
</dbReference>
<dbReference type="InterPro" id="IPR001631">
    <property type="entry name" value="TopoI"/>
</dbReference>
<keyword evidence="10" id="KW-1185">Reference proteome</keyword>
<dbReference type="Pfam" id="PF01028">
    <property type="entry name" value="Topoisom_I"/>
    <property type="match status" value="1"/>
</dbReference>
<dbReference type="Gene3D" id="3.30.66.10">
    <property type="entry name" value="DNA topoisomerase I domain"/>
    <property type="match status" value="1"/>
</dbReference>
<keyword evidence="5" id="KW-0238">DNA-binding</keyword>
<gene>
    <name evidence="9" type="ORF">EZE20_07035</name>
</gene>
<comment type="similarity">
    <text evidence="2">Belongs to the type IB topoisomerase family.</text>
</comment>
<dbReference type="GO" id="GO:0003677">
    <property type="term" value="F:DNA binding"/>
    <property type="evidence" value="ECO:0007669"/>
    <property type="project" value="UniProtKB-KW"/>
</dbReference>
<organism evidence="9 10">
    <name type="scientific">Arundinibacter roseus</name>
    <dbReference type="NCBI Taxonomy" id="2070510"/>
    <lineage>
        <taxon>Bacteria</taxon>
        <taxon>Pseudomonadati</taxon>
        <taxon>Bacteroidota</taxon>
        <taxon>Cytophagia</taxon>
        <taxon>Cytophagales</taxon>
        <taxon>Spirosomataceae</taxon>
        <taxon>Arundinibacter</taxon>
    </lineage>
</organism>
<name>A0A4R4KGN4_9BACT</name>
<dbReference type="Gene3D" id="1.10.132.120">
    <property type="match status" value="1"/>
</dbReference>
<dbReference type="PRINTS" id="PR00416">
    <property type="entry name" value="EUTPISMRASEI"/>
</dbReference>
<sequence length="367" mass="42057">MTVSIDPVNPVFGALSRSSLRKIRRSPVLTAEAVGLLYVEPGTSAGYFRKKAGKGFYYLDEIGNRCKNKQDLQRFKNLVLPPAWKNVWICKDSMGHLQATGIDEAGRKQYRYHEYWTQIRNYTKYFRLLNFAKALPILREQVDKDLRKKDYSCTKVTALVIRLMEKTCIRIGNQRYRKQHGSSGITTLDARHAQVSGATIRFRFTGKKGIKHDILLRDRSLARQIQHLKSLPGRRLFQYVTDDGFRKNVQAEQVNAYLREHTDGDFSAKDFRTWMGTLTAYEYLATLEPPKNQTDLTRKLNQCFDVVAARLGNTRAVCKRYYVHPAVLSAYTAQKIKGLASANPQDDSIHSVAEQQVMKLLKTQAIV</sequence>
<proteinExistence type="inferred from homology"/>
<evidence type="ECO:0000313" key="9">
    <source>
        <dbReference type="EMBL" id="TDB66873.1"/>
    </source>
</evidence>
<dbReference type="InterPro" id="IPR035447">
    <property type="entry name" value="DNA_topo_I_N_sf"/>
</dbReference>
<evidence type="ECO:0000259" key="8">
    <source>
        <dbReference type="Pfam" id="PF21338"/>
    </source>
</evidence>
<evidence type="ECO:0000256" key="2">
    <source>
        <dbReference type="ARBA" id="ARBA00006645"/>
    </source>
</evidence>
<keyword evidence="4" id="KW-0799">Topoisomerase</keyword>
<dbReference type="InterPro" id="IPR014711">
    <property type="entry name" value="TopoI_cat_a-hlx-sub_euk"/>
</dbReference>
<keyword evidence="6 9" id="KW-0413">Isomerase</keyword>
<comment type="caution">
    <text evidence="9">The sequence shown here is derived from an EMBL/GenBank/DDBJ whole genome shotgun (WGS) entry which is preliminary data.</text>
</comment>
<dbReference type="InterPro" id="IPR011010">
    <property type="entry name" value="DNA_brk_join_enz"/>
</dbReference>
<evidence type="ECO:0000313" key="10">
    <source>
        <dbReference type="Proteomes" id="UP000295706"/>
    </source>
</evidence>
<evidence type="ECO:0000256" key="1">
    <source>
        <dbReference type="ARBA" id="ARBA00000213"/>
    </source>
</evidence>
<feature type="domain" description="DNA topoisomerase I catalytic core eukaryotic-type" evidence="7">
    <location>
        <begin position="118"/>
        <end position="337"/>
    </location>
</feature>
<dbReference type="SUPFAM" id="SSF55869">
    <property type="entry name" value="DNA topoisomerase I domain"/>
    <property type="match status" value="1"/>
</dbReference>
<dbReference type="RefSeq" id="WP_132115954.1">
    <property type="nucleotide sequence ID" value="NZ_SMJU01000004.1"/>
</dbReference>
<dbReference type="Pfam" id="PF21338">
    <property type="entry name" value="Top1B_N_bact"/>
    <property type="match status" value="1"/>
</dbReference>
<dbReference type="InterPro" id="IPR049331">
    <property type="entry name" value="Top1B_N_bact"/>
</dbReference>
<dbReference type="AlphaFoldDB" id="A0A4R4KGN4"/>
<feature type="domain" description="DNA topoisomerase IB N-terminal" evidence="8">
    <location>
        <begin position="55"/>
        <end position="103"/>
    </location>
</feature>
<evidence type="ECO:0000256" key="3">
    <source>
        <dbReference type="ARBA" id="ARBA00012891"/>
    </source>
</evidence>
<dbReference type="GO" id="GO:0003917">
    <property type="term" value="F:DNA topoisomerase type I (single strand cut, ATP-independent) activity"/>
    <property type="evidence" value="ECO:0007669"/>
    <property type="project" value="UniProtKB-EC"/>
</dbReference>
<comment type="catalytic activity">
    <reaction evidence="1">
        <text>ATP-independent breakage of single-stranded DNA, followed by passage and rejoining.</text>
        <dbReference type="EC" id="5.6.2.1"/>
    </reaction>
</comment>
<evidence type="ECO:0000259" key="7">
    <source>
        <dbReference type="Pfam" id="PF01028"/>
    </source>
</evidence>
<accession>A0A4R4KGN4</accession>
<evidence type="ECO:0000256" key="5">
    <source>
        <dbReference type="ARBA" id="ARBA00023125"/>
    </source>
</evidence>
<dbReference type="GO" id="GO:0006265">
    <property type="term" value="P:DNA topological change"/>
    <property type="evidence" value="ECO:0007669"/>
    <property type="project" value="InterPro"/>
</dbReference>